<protein>
    <submittedName>
        <fullName evidence="1">Uncharacterized protein</fullName>
    </submittedName>
</protein>
<keyword evidence="2" id="KW-1185">Reference proteome</keyword>
<name>A0A7W7KCM6_9SPHN</name>
<dbReference type="Proteomes" id="UP000555448">
    <property type="component" value="Unassembled WGS sequence"/>
</dbReference>
<organism evidence="1 2">
    <name type="scientific">Novosphingobium chloroacetimidivorans</name>
    <dbReference type="NCBI Taxonomy" id="1428314"/>
    <lineage>
        <taxon>Bacteria</taxon>
        <taxon>Pseudomonadati</taxon>
        <taxon>Pseudomonadota</taxon>
        <taxon>Alphaproteobacteria</taxon>
        <taxon>Sphingomonadales</taxon>
        <taxon>Sphingomonadaceae</taxon>
        <taxon>Novosphingobium</taxon>
    </lineage>
</organism>
<comment type="caution">
    <text evidence="1">The sequence shown here is derived from an EMBL/GenBank/DDBJ whole genome shotgun (WGS) entry which is preliminary data.</text>
</comment>
<accession>A0A7W7KCM6</accession>
<dbReference type="AlphaFoldDB" id="A0A7W7KCM6"/>
<gene>
    <name evidence="1" type="ORF">HNO88_003727</name>
</gene>
<dbReference type="EMBL" id="JACHLR010000021">
    <property type="protein sequence ID" value="MBB4860384.1"/>
    <property type="molecule type" value="Genomic_DNA"/>
</dbReference>
<sequence length="128" mass="13764">MLYLACGDLSGDQLEPVVCIHCDDYRPAVLLHKCDWGEPVAAFGLLKRGVDWSEPVRLGFTLDRVGKGALARWAQDDVSALGAHGARSHVIGLKLGADTQEEIAHGLLEATAFCLCTLDRDAGHQEPA</sequence>
<proteinExistence type="predicted"/>
<evidence type="ECO:0000313" key="1">
    <source>
        <dbReference type="EMBL" id="MBB4860384.1"/>
    </source>
</evidence>
<reference evidence="1 2" key="1">
    <citation type="submission" date="2020-08" db="EMBL/GenBank/DDBJ databases">
        <title>Functional genomics of gut bacteria from endangered species of beetles.</title>
        <authorList>
            <person name="Carlos-Shanley C."/>
        </authorList>
    </citation>
    <scope>NUCLEOTIDE SEQUENCE [LARGE SCALE GENOMIC DNA]</scope>
    <source>
        <strain evidence="1 2">S00245</strain>
    </source>
</reference>
<evidence type="ECO:0000313" key="2">
    <source>
        <dbReference type="Proteomes" id="UP000555448"/>
    </source>
</evidence>